<dbReference type="Proteomes" id="UP000821853">
    <property type="component" value="Chromosome 4"/>
</dbReference>
<dbReference type="EMBL" id="JABSTR010000006">
    <property type="protein sequence ID" value="KAH9373763.1"/>
    <property type="molecule type" value="Genomic_DNA"/>
</dbReference>
<protein>
    <submittedName>
        <fullName evidence="1">Uncharacterized protein</fullName>
    </submittedName>
</protein>
<accession>A0A9J6GEX5</accession>
<name>A0A9J6GEX5_HAELO</name>
<gene>
    <name evidence="1" type="ORF">HPB48_018620</name>
</gene>
<reference evidence="1 2" key="1">
    <citation type="journal article" date="2020" name="Cell">
        <title>Large-Scale Comparative Analyses of Tick Genomes Elucidate Their Genetic Diversity and Vector Capacities.</title>
        <authorList>
            <consortium name="Tick Genome and Microbiome Consortium (TIGMIC)"/>
            <person name="Jia N."/>
            <person name="Wang J."/>
            <person name="Shi W."/>
            <person name="Du L."/>
            <person name="Sun Y."/>
            <person name="Zhan W."/>
            <person name="Jiang J.F."/>
            <person name="Wang Q."/>
            <person name="Zhang B."/>
            <person name="Ji P."/>
            <person name="Bell-Sakyi L."/>
            <person name="Cui X.M."/>
            <person name="Yuan T.T."/>
            <person name="Jiang B.G."/>
            <person name="Yang W.F."/>
            <person name="Lam T.T."/>
            <person name="Chang Q.C."/>
            <person name="Ding S.J."/>
            <person name="Wang X.J."/>
            <person name="Zhu J.G."/>
            <person name="Ruan X.D."/>
            <person name="Zhao L."/>
            <person name="Wei J.T."/>
            <person name="Ye R.Z."/>
            <person name="Que T.C."/>
            <person name="Du C.H."/>
            <person name="Zhou Y.H."/>
            <person name="Cheng J.X."/>
            <person name="Dai P.F."/>
            <person name="Guo W.B."/>
            <person name="Han X.H."/>
            <person name="Huang E.J."/>
            <person name="Li L.F."/>
            <person name="Wei W."/>
            <person name="Gao Y.C."/>
            <person name="Liu J.Z."/>
            <person name="Shao H.Z."/>
            <person name="Wang X."/>
            <person name="Wang C.C."/>
            <person name="Yang T.C."/>
            <person name="Huo Q.B."/>
            <person name="Li W."/>
            <person name="Chen H.Y."/>
            <person name="Chen S.E."/>
            <person name="Zhou L.G."/>
            <person name="Ni X.B."/>
            <person name="Tian J.H."/>
            <person name="Sheng Y."/>
            <person name="Liu T."/>
            <person name="Pan Y.S."/>
            <person name="Xia L.Y."/>
            <person name="Li J."/>
            <person name="Zhao F."/>
            <person name="Cao W.C."/>
        </authorList>
    </citation>
    <scope>NUCLEOTIDE SEQUENCE [LARGE SCALE GENOMIC DNA]</scope>
    <source>
        <strain evidence="1">HaeL-2018</strain>
    </source>
</reference>
<evidence type="ECO:0000313" key="2">
    <source>
        <dbReference type="Proteomes" id="UP000821853"/>
    </source>
</evidence>
<proteinExistence type="predicted"/>
<comment type="caution">
    <text evidence="1">The sequence shown here is derived from an EMBL/GenBank/DDBJ whole genome shotgun (WGS) entry which is preliminary data.</text>
</comment>
<sequence length="192" mass="21147">MPSAFRLLVGVVAAALLVKSPKPFSTILGHLNVVKDQYSQELSKQPGKSKTEKLCSLVSNCFDMFKIVKDNAILSWPLKYASSLLSVLEDALAEVCVKLSTEDIAEVSTFHAALRRNTERLFQCLVPDVKAMVDFLHRRDEFFVVDTDRFIVPWQVVDAGRRGRDCTDGGEGAAEECPGQAAPCVPPGYREG</sequence>
<organism evidence="1 2">
    <name type="scientific">Haemaphysalis longicornis</name>
    <name type="common">Bush tick</name>
    <dbReference type="NCBI Taxonomy" id="44386"/>
    <lineage>
        <taxon>Eukaryota</taxon>
        <taxon>Metazoa</taxon>
        <taxon>Ecdysozoa</taxon>
        <taxon>Arthropoda</taxon>
        <taxon>Chelicerata</taxon>
        <taxon>Arachnida</taxon>
        <taxon>Acari</taxon>
        <taxon>Parasitiformes</taxon>
        <taxon>Ixodida</taxon>
        <taxon>Ixodoidea</taxon>
        <taxon>Ixodidae</taxon>
        <taxon>Haemaphysalinae</taxon>
        <taxon>Haemaphysalis</taxon>
    </lineage>
</organism>
<keyword evidence="2" id="KW-1185">Reference proteome</keyword>
<evidence type="ECO:0000313" key="1">
    <source>
        <dbReference type="EMBL" id="KAH9373763.1"/>
    </source>
</evidence>
<dbReference type="VEuPathDB" id="VectorBase:HLOH_061004"/>
<dbReference type="AlphaFoldDB" id="A0A9J6GEX5"/>